<dbReference type="EMBL" id="AZHA01000005">
    <property type="protein sequence ID" value="OAA48352.1"/>
    <property type="molecule type" value="Genomic_DNA"/>
</dbReference>
<evidence type="ECO:0000313" key="2">
    <source>
        <dbReference type="Proteomes" id="UP000076863"/>
    </source>
</evidence>
<reference evidence="1 2" key="1">
    <citation type="journal article" date="2016" name="Genome Biol. Evol.">
        <title>Divergent and convergent evolution of fungal pathogenicity.</title>
        <authorList>
            <person name="Shang Y."/>
            <person name="Xiao G."/>
            <person name="Zheng P."/>
            <person name="Cen K."/>
            <person name="Zhan S."/>
            <person name="Wang C."/>
        </authorList>
    </citation>
    <scope>NUCLEOTIDE SEQUENCE [LARGE SCALE GENOMIC DNA]</scope>
    <source>
        <strain evidence="1 2">RCEF 3172</strain>
    </source>
</reference>
<dbReference type="Proteomes" id="UP000076863">
    <property type="component" value="Unassembled WGS sequence"/>
</dbReference>
<organism evidence="1 2">
    <name type="scientific">Beauveria brongniartii RCEF 3172</name>
    <dbReference type="NCBI Taxonomy" id="1081107"/>
    <lineage>
        <taxon>Eukaryota</taxon>
        <taxon>Fungi</taxon>
        <taxon>Dikarya</taxon>
        <taxon>Ascomycota</taxon>
        <taxon>Pezizomycotina</taxon>
        <taxon>Sordariomycetes</taxon>
        <taxon>Hypocreomycetidae</taxon>
        <taxon>Hypocreales</taxon>
        <taxon>Cordycipitaceae</taxon>
        <taxon>Beauveria</taxon>
        <taxon>Beauveria brongniartii</taxon>
    </lineage>
</organism>
<keyword evidence="2" id="KW-1185">Reference proteome</keyword>
<accession>A0A167HUW9</accession>
<proteinExistence type="predicted"/>
<dbReference type="OrthoDB" id="6161812at2759"/>
<comment type="caution">
    <text evidence="1">The sequence shown here is derived from an EMBL/GenBank/DDBJ whole genome shotgun (WGS) entry which is preliminary data.</text>
</comment>
<gene>
    <name evidence="1" type="ORF">BBO_02621</name>
</gene>
<evidence type="ECO:0000313" key="1">
    <source>
        <dbReference type="EMBL" id="OAA48352.1"/>
    </source>
</evidence>
<protein>
    <submittedName>
        <fullName evidence="1">Tetratricopeptide repeat domain containing protein</fullName>
    </submittedName>
</protein>
<dbReference type="AlphaFoldDB" id="A0A167HUW9"/>
<sequence>MELASRLSALTGRPSAPTCVSVSASSPCSPTTFTASRANKEQFLAAVSGLCSALSVEDKRLAIAYAERGVSRVQDSRYDAVVGLGASIRINRKLHGGAYVPHATEANLAWALIAQARFEEADTLLAESLEECSPLQVAFKFYPTPAGDQEIICLPMGNLGQASRKSDCGL</sequence>
<name>A0A167HUW9_9HYPO</name>